<organism evidence="1 2">
    <name type="scientific">Aliarcobacter skirrowii</name>
    <dbReference type="NCBI Taxonomy" id="28200"/>
    <lineage>
        <taxon>Bacteria</taxon>
        <taxon>Pseudomonadati</taxon>
        <taxon>Campylobacterota</taxon>
        <taxon>Epsilonproteobacteria</taxon>
        <taxon>Campylobacterales</taxon>
        <taxon>Arcobacteraceae</taxon>
        <taxon>Aliarcobacter</taxon>
    </lineage>
</organism>
<evidence type="ECO:0000313" key="1">
    <source>
        <dbReference type="EMBL" id="PWE20157.1"/>
    </source>
</evidence>
<dbReference type="STRING" id="28200.GCA_001572935_00093"/>
<gene>
    <name evidence="1" type="ORF">DF188_08235</name>
</gene>
<accession>A0A2U2BZ54</accession>
<keyword evidence="1" id="KW-0547">Nucleotide-binding</keyword>
<comment type="caution">
    <text evidence="1">The sequence shown here is derived from an EMBL/GenBank/DDBJ whole genome shotgun (WGS) entry which is preliminary data.</text>
</comment>
<dbReference type="RefSeq" id="WP_109076605.1">
    <property type="nucleotide sequence ID" value="NZ_JAUQUE010000012.1"/>
</dbReference>
<sequence length="357" mass="42639">MNFLNENYEQTLPKINFLERKKKIVFNKTIIIGAPKVGKTYLIFDLLSNFKKQEILYIDFLDIKNRNFKLELKPLQDFINQNEIKVLVLENVSFESLEKISVENIIISATKDINIDGFSKIFLNNLDFEEYLLFDNKQLNITSSFNTFLKYGNSPEILFIEESKKESRIQEIINLNLQDNTDLNIYLLLLENIDEKKSIFQLFNTLKMRIKISKDRFYERCKIFEEQRLIFFLDKFEQKNSLKKIYSYNHAFQSAINFQKKFKQEFTNMVFLELKNSYEEIYYLDYIDFYIPQIRTAVVCIPFFNEVSNATLLKKITKTSIELNISNIEIITVSNSNKIKNNQLKIEVFSFFEWALR</sequence>
<reference evidence="1 2" key="1">
    <citation type="submission" date="2018-05" db="EMBL/GenBank/DDBJ databases">
        <title>Antimicrobial susceptibility testing and genomic analysis of Arcobacter skirrowii strains and one Arcobacter butzleri isolated from German poultry farms.</title>
        <authorList>
            <person name="Haenel I."/>
            <person name="Hotzel H."/>
            <person name="Tomaso H."/>
            <person name="Busch A."/>
        </authorList>
    </citation>
    <scope>NUCLEOTIDE SEQUENCE [LARGE SCALE GENOMIC DNA]</scope>
    <source>
        <strain evidence="2">v</strain>
    </source>
</reference>
<dbReference type="Proteomes" id="UP000245014">
    <property type="component" value="Unassembled WGS sequence"/>
</dbReference>
<evidence type="ECO:0000313" key="2">
    <source>
        <dbReference type="Proteomes" id="UP000245014"/>
    </source>
</evidence>
<proteinExistence type="predicted"/>
<dbReference type="GO" id="GO:0005524">
    <property type="term" value="F:ATP binding"/>
    <property type="evidence" value="ECO:0007669"/>
    <property type="project" value="UniProtKB-KW"/>
</dbReference>
<protein>
    <submittedName>
        <fullName evidence="1">ATP-binding protein</fullName>
    </submittedName>
</protein>
<keyword evidence="1" id="KW-0067">ATP-binding</keyword>
<name>A0A2U2BZ54_9BACT</name>
<dbReference type="AlphaFoldDB" id="A0A2U2BZ54"/>
<dbReference type="EMBL" id="QEYI01000008">
    <property type="protein sequence ID" value="PWE20157.1"/>
    <property type="molecule type" value="Genomic_DNA"/>
</dbReference>